<dbReference type="CDD" id="cd03801">
    <property type="entry name" value="GT4_PimA-like"/>
    <property type="match status" value="1"/>
</dbReference>
<reference evidence="6" key="1">
    <citation type="submission" date="2021-11" db="EMBL/GenBank/DDBJ databases">
        <title>Cultivation dependent microbiological survey of springs from the worlds oldest radium mine currently devoted to the extraction of radon-saturated water.</title>
        <authorList>
            <person name="Kapinusova G."/>
            <person name="Smrhova T."/>
            <person name="Strejcek M."/>
            <person name="Suman J."/>
            <person name="Jani K."/>
            <person name="Pajer P."/>
            <person name="Uhlik O."/>
        </authorList>
    </citation>
    <scope>NUCLEOTIDE SEQUENCE [LARGE SCALE GENOMIC DNA]</scope>
    <source>
        <strain evidence="6">J379</strain>
    </source>
</reference>
<evidence type="ECO:0000256" key="3">
    <source>
        <dbReference type="ARBA" id="ARBA00022679"/>
    </source>
</evidence>
<sequence>MTDRVPHIVSVMTTQSHGGAEYANVDLLDALAGRGWRATLLTNMPDLADGTRVQAHPIDLGPKLSRRDAWRVALGFPVWTRRLQKALLAEHARAPIDVTLLHFKKEQLMTPLLESAVPGRLVWAEWGPLPLPMRRAPVRQLYASAARHADHVLAVSDDTAASIIEAGVPAGSVSVLPPVVSADVTFDAAARARMRAEWGATDDTFVIGCVSRLSEGKRIDVLIDAVERMDGDVRLVIAGSGDNAEALRAQAAPLGDRVRFLPTVRGRVSEVLSAFDVQVFAPQPQEGVPRSLMLGMLMGLSVLATGPEGAAGLLDAAAVAQPAHDPVAVAALLARHRADPSLCRREGNALKVMAAERFDPARITAEAERVLLGRAA</sequence>
<evidence type="ECO:0000313" key="5">
    <source>
        <dbReference type="EMBL" id="UUY05554.1"/>
    </source>
</evidence>
<keyword evidence="6" id="KW-1185">Reference proteome</keyword>
<keyword evidence="3" id="KW-0808">Transferase</keyword>
<dbReference type="RefSeq" id="WP_353866000.1">
    <property type="nucleotide sequence ID" value="NZ_CP088295.1"/>
</dbReference>
<proteinExistence type="inferred from homology"/>
<dbReference type="PANTHER" id="PTHR12526:SF640">
    <property type="entry name" value="COLANIC ACID BIOSYNTHESIS GLYCOSYLTRANSFERASE WCAL-RELATED"/>
    <property type="match status" value="1"/>
</dbReference>
<evidence type="ECO:0000313" key="6">
    <source>
        <dbReference type="Proteomes" id="UP001058860"/>
    </source>
</evidence>
<dbReference type="InterPro" id="IPR028098">
    <property type="entry name" value="Glyco_trans_4-like_N"/>
</dbReference>
<accession>A0ABY5PLQ7</accession>
<evidence type="ECO:0000256" key="2">
    <source>
        <dbReference type="ARBA" id="ARBA00022676"/>
    </source>
</evidence>
<dbReference type="SUPFAM" id="SSF53756">
    <property type="entry name" value="UDP-Glycosyltransferase/glycogen phosphorylase"/>
    <property type="match status" value="1"/>
</dbReference>
<evidence type="ECO:0000256" key="1">
    <source>
        <dbReference type="ARBA" id="ARBA00009481"/>
    </source>
</evidence>
<dbReference type="Pfam" id="PF13439">
    <property type="entry name" value="Glyco_transf_4"/>
    <property type="match status" value="1"/>
</dbReference>
<dbReference type="Pfam" id="PF13692">
    <property type="entry name" value="Glyco_trans_1_4"/>
    <property type="match status" value="1"/>
</dbReference>
<evidence type="ECO:0000259" key="4">
    <source>
        <dbReference type="Pfam" id="PF13439"/>
    </source>
</evidence>
<gene>
    <name evidence="5" type="ORF">LRS13_08555</name>
</gene>
<dbReference type="Proteomes" id="UP001058860">
    <property type="component" value="Chromosome"/>
</dbReference>
<feature type="domain" description="Glycosyltransferase subfamily 4-like N-terminal" evidence="4">
    <location>
        <begin position="18"/>
        <end position="182"/>
    </location>
</feature>
<organism evidence="5 6">
    <name type="scientific">Svornostia abyssi</name>
    <dbReference type="NCBI Taxonomy" id="2898438"/>
    <lineage>
        <taxon>Bacteria</taxon>
        <taxon>Bacillati</taxon>
        <taxon>Actinomycetota</taxon>
        <taxon>Thermoleophilia</taxon>
        <taxon>Solirubrobacterales</taxon>
        <taxon>Baekduiaceae</taxon>
        <taxon>Svornostia</taxon>
    </lineage>
</organism>
<comment type="similarity">
    <text evidence="1">Belongs to the glycosyltransferase group 1 family. Glycosyltransferase 4 subfamily.</text>
</comment>
<dbReference type="EMBL" id="CP088295">
    <property type="protein sequence ID" value="UUY05554.1"/>
    <property type="molecule type" value="Genomic_DNA"/>
</dbReference>
<protein>
    <submittedName>
        <fullName evidence="5">Glycosyltransferase family 4 protein</fullName>
    </submittedName>
</protein>
<name>A0ABY5PLQ7_9ACTN</name>
<dbReference type="Gene3D" id="3.40.50.2000">
    <property type="entry name" value="Glycogen Phosphorylase B"/>
    <property type="match status" value="2"/>
</dbReference>
<dbReference type="PANTHER" id="PTHR12526">
    <property type="entry name" value="GLYCOSYLTRANSFERASE"/>
    <property type="match status" value="1"/>
</dbReference>
<keyword evidence="2" id="KW-0328">Glycosyltransferase</keyword>